<evidence type="ECO:0000313" key="3">
    <source>
        <dbReference type="EMBL" id="OLL26739.1"/>
    </source>
</evidence>
<dbReference type="OMA" id="AVQSWIV"/>
<keyword evidence="4" id="KW-1185">Reference proteome</keyword>
<dbReference type="InterPro" id="IPR001283">
    <property type="entry name" value="CRISP-related"/>
</dbReference>
<dbReference type="OrthoDB" id="337038at2759"/>
<evidence type="ECO:0000256" key="1">
    <source>
        <dbReference type="SAM" id="MobiDB-lite"/>
    </source>
</evidence>
<reference evidence="3 4" key="1">
    <citation type="submission" date="2016-04" db="EMBL/GenBank/DDBJ databases">
        <title>Evolutionary innovation and constraint leading to complex multicellularity in the Ascomycota.</title>
        <authorList>
            <person name="Cisse O."/>
            <person name="Nguyen A."/>
            <person name="Hewitt D.A."/>
            <person name="Jedd G."/>
            <person name="Stajich J.E."/>
        </authorList>
    </citation>
    <scope>NUCLEOTIDE SEQUENCE [LARGE SCALE GENOMIC DNA]</scope>
    <source>
        <strain evidence="3 4">DAH-3</strain>
    </source>
</reference>
<dbReference type="InterPro" id="IPR018244">
    <property type="entry name" value="Allrgn_V5/Tpx1_CS"/>
</dbReference>
<gene>
    <name evidence="3" type="ORF">NEOLI_001343</name>
</gene>
<protein>
    <submittedName>
        <fullName evidence="3">Repressed by EFG1 protein 1</fullName>
    </submittedName>
</protein>
<comment type="caution">
    <text evidence="3">The sequence shown here is derived from an EMBL/GenBank/DDBJ whole genome shotgun (WGS) entry which is preliminary data.</text>
</comment>
<dbReference type="InterPro" id="IPR035940">
    <property type="entry name" value="CAP_sf"/>
</dbReference>
<evidence type="ECO:0000313" key="4">
    <source>
        <dbReference type="Proteomes" id="UP000186594"/>
    </source>
</evidence>
<dbReference type="Pfam" id="PF00188">
    <property type="entry name" value="CAP"/>
    <property type="match status" value="1"/>
</dbReference>
<dbReference type="InterPro" id="IPR014044">
    <property type="entry name" value="CAP_dom"/>
</dbReference>
<accession>A0A1U7LVU1</accession>
<dbReference type="Proteomes" id="UP000186594">
    <property type="component" value="Unassembled WGS sequence"/>
</dbReference>
<dbReference type="PROSITE" id="PS01009">
    <property type="entry name" value="CRISP_1"/>
    <property type="match status" value="1"/>
</dbReference>
<dbReference type="PANTHER" id="PTHR10334">
    <property type="entry name" value="CYSTEINE-RICH SECRETORY PROTEIN-RELATED"/>
    <property type="match status" value="1"/>
</dbReference>
<proteinExistence type="predicted"/>
<dbReference type="PRINTS" id="PR00837">
    <property type="entry name" value="V5TPXLIKE"/>
</dbReference>
<dbReference type="GO" id="GO:0005576">
    <property type="term" value="C:extracellular region"/>
    <property type="evidence" value="ECO:0007669"/>
    <property type="project" value="InterPro"/>
</dbReference>
<feature type="region of interest" description="Disordered" evidence="1">
    <location>
        <begin position="1"/>
        <end position="133"/>
    </location>
</feature>
<dbReference type="SUPFAM" id="SSF55797">
    <property type="entry name" value="PR-1-like"/>
    <property type="match status" value="1"/>
</dbReference>
<sequence length="277" mass="29830">MAREHIIEETQQDTPTTVKPPGNGQGNHNSGSGTGSSPNPSSSDGTPTNPIASLLPVNKPQSSPPAPMSPCSDDAATPTESPNPAGLRVQTPPPLKHNLTYVPQKANISFVKPPAKASGNKTRRDDSSSSTSASSSYALSVLNLHNDMRASHDAVPMTWNENLAVAALRNSQMCKFEHPQGYGSNLAYGISDPLKEIQKWYNEFHDVNFSNIMFTEATGHFTQLVWNSSKELGCATYHCSNRFGPLLTCLYNPPGNVDGLDPITGKTYYSENVSNKL</sequence>
<dbReference type="Gene3D" id="3.40.33.10">
    <property type="entry name" value="CAP"/>
    <property type="match status" value="1"/>
</dbReference>
<dbReference type="EMBL" id="LXFE01000150">
    <property type="protein sequence ID" value="OLL26739.1"/>
    <property type="molecule type" value="Genomic_DNA"/>
</dbReference>
<evidence type="ECO:0000259" key="2">
    <source>
        <dbReference type="SMART" id="SM00198"/>
    </source>
</evidence>
<feature type="compositionally biased region" description="Low complexity" evidence="1">
    <location>
        <begin position="20"/>
        <end position="50"/>
    </location>
</feature>
<organism evidence="3 4">
    <name type="scientific">Neolecta irregularis (strain DAH-3)</name>
    <dbReference type="NCBI Taxonomy" id="1198029"/>
    <lineage>
        <taxon>Eukaryota</taxon>
        <taxon>Fungi</taxon>
        <taxon>Dikarya</taxon>
        <taxon>Ascomycota</taxon>
        <taxon>Taphrinomycotina</taxon>
        <taxon>Neolectales</taxon>
        <taxon>Neolectaceae</taxon>
        <taxon>Neolecta</taxon>
    </lineage>
</organism>
<dbReference type="AlphaFoldDB" id="A0A1U7LVU1"/>
<feature type="domain" description="SCP" evidence="2">
    <location>
        <begin position="136"/>
        <end position="259"/>
    </location>
</feature>
<name>A0A1U7LVU1_NEOID</name>
<dbReference type="SMART" id="SM00198">
    <property type="entry name" value="SCP"/>
    <property type="match status" value="1"/>
</dbReference>